<keyword evidence="10" id="KW-1185">Reference proteome</keyword>
<feature type="transmembrane region" description="Helical" evidence="7">
    <location>
        <begin position="379"/>
        <end position="401"/>
    </location>
</feature>
<keyword evidence="2" id="KW-0813">Transport</keyword>
<sequence length="496" mass="54720">MVGSDTEKHLAGSGEEAYRVKSDLSGPNDDNDNALLPDFTPADEKRIIWHIDRRLVVTIGFLYCVSLMDRTNLGAANIAGMEKDLQLGVGSRYSIITLVFFVPYVLLQPPSTVLVRKIGPRIFLAAITLLWGAVMIGMGFIKSWTVMTGLRVILGVLESGFFPGCVYLLSTWYSRYDLGKRNAAFYLVGVVASAFASVMAAGIMQMAGVAGLNGWRWIFIIEGIITCLLAVGSYWLLVDFPDSKRATWRFLTERERLWVVARVNADRGDVEVPPFRMGAYLRTGLDWKVWAYGMIFFDTTTITYALAYFLPIILEANMGFNTLQAQCLQAPLYVFAAIIMFVTGALGDRYQLRGPIVAFNVVLCLIGLPIVGFHPSPGVRYFGVFLVTAGANSNVPAVMSYMANNVRGQWKRAFASATFVGLGGVGGICGSLVFRAQDSPTYRPGIYACVATSLLSLVLVALLSINYYINNKKADRGEKELEVSEDDYQPGFRYTY</sequence>
<keyword evidence="3 7" id="KW-0812">Transmembrane</keyword>
<feature type="transmembrane region" description="Helical" evidence="7">
    <location>
        <begin position="153"/>
        <end position="173"/>
    </location>
</feature>
<evidence type="ECO:0000256" key="5">
    <source>
        <dbReference type="ARBA" id="ARBA00023136"/>
    </source>
</evidence>
<evidence type="ECO:0000256" key="7">
    <source>
        <dbReference type="SAM" id="Phobius"/>
    </source>
</evidence>
<dbReference type="PANTHER" id="PTHR43791">
    <property type="entry name" value="PERMEASE-RELATED"/>
    <property type="match status" value="1"/>
</dbReference>
<accession>A0A167MN09</accession>
<feature type="transmembrane region" description="Helical" evidence="7">
    <location>
        <begin position="330"/>
        <end position="347"/>
    </location>
</feature>
<feature type="transmembrane region" description="Helical" evidence="7">
    <location>
        <begin position="185"/>
        <end position="208"/>
    </location>
</feature>
<evidence type="ECO:0000313" key="10">
    <source>
        <dbReference type="Proteomes" id="UP000076874"/>
    </source>
</evidence>
<reference evidence="9 10" key="1">
    <citation type="journal article" date="2016" name="Genome Biol. Evol.">
        <title>Divergent and convergent evolution of fungal pathogenicity.</title>
        <authorList>
            <person name="Shang Y."/>
            <person name="Xiao G."/>
            <person name="Zheng P."/>
            <person name="Cen K."/>
            <person name="Zhan S."/>
            <person name="Wang C."/>
        </authorList>
    </citation>
    <scope>NUCLEOTIDE SEQUENCE [LARGE SCALE GENOMIC DNA]</scope>
    <source>
        <strain evidence="9 10">RCEF 264</strain>
    </source>
</reference>
<dbReference type="Gene3D" id="1.20.1250.20">
    <property type="entry name" value="MFS general substrate transporter like domains"/>
    <property type="match status" value="2"/>
</dbReference>
<evidence type="ECO:0000256" key="3">
    <source>
        <dbReference type="ARBA" id="ARBA00022692"/>
    </source>
</evidence>
<evidence type="ECO:0000313" key="9">
    <source>
        <dbReference type="EMBL" id="OAA54557.1"/>
    </source>
</evidence>
<dbReference type="OrthoDB" id="3639251at2759"/>
<feature type="transmembrane region" description="Helical" evidence="7">
    <location>
        <begin position="445"/>
        <end position="469"/>
    </location>
</feature>
<dbReference type="Pfam" id="PF07690">
    <property type="entry name" value="MFS_1"/>
    <property type="match status" value="1"/>
</dbReference>
<feature type="transmembrane region" description="Helical" evidence="7">
    <location>
        <begin position="354"/>
        <end position="373"/>
    </location>
</feature>
<gene>
    <name evidence="9" type="ORF">SPI_08803</name>
</gene>
<name>A0A167MN09_9HYPO</name>
<dbReference type="InterPro" id="IPR020846">
    <property type="entry name" value="MFS_dom"/>
</dbReference>
<feature type="region of interest" description="Disordered" evidence="6">
    <location>
        <begin position="1"/>
        <end position="26"/>
    </location>
</feature>
<dbReference type="SUPFAM" id="SSF103473">
    <property type="entry name" value="MFS general substrate transporter"/>
    <property type="match status" value="1"/>
</dbReference>
<feature type="transmembrane region" description="Helical" evidence="7">
    <location>
        <begin position="122"/>
        <end position="141"/>
    </location>
</feature>
<feature type="transmembrane region" description="Helical" evidence="7">
    <location>
        <begin position="214"/>
        <end position="237"/>
    </location>
</feature>
<dbReference type="PROSITE" id="PS50850">
    <property type="entry name" value="MFS"/>
    <property type="match status" value="1"/>
</dbReference>
<dbReference type="InterPro" id="IPR011701">
    <property type="entry name" value="MFS"/>
</dbReference>
<feature type="transmembrane region" description="Helical" evidence="7">
    <location>
        <begin position="289"/>
        <end position="310"/>
    </location>
</feature>
<feature type="transmembrane region" description="Helical" evidence="7">
    <location>
        <begin position="413"/>
        <end position="433"/>
    </location>
</feature>
<dbReference type="FunFam" id="1.20.1250.20:FF:000409">
    <property type="entry name" value="MFS general substrate transporter"/>
    <property type="match status" value="1"/>
</dbReference>
<evidence type="ECO:0000256" key="4">
    <source>
        <dbReference type="ARBA" id="ARBA00022989"/>
    </source>
</evidence>
<protein>
    <submittedName>
        <fullName evidence="9">Major facilitator superfamily domain, general substrate transporter</fullName>
    </submittedName>
</protein>
<evidence type="ECO:0000256" key="2">
    <source>
        <dbReference type="ARBA" id="ARBA00022448"/>
    </source>
</evidence>
<evidence type="ECO:0000259" key="8">
    <source>
        <dbReference type="PROSITE" id="PS50850"/>
    </source>
</evidence>
<organism evidence="9 10">
    <name type="scientific">Niveomyces insectorum RCEF 264</name>
    <dbReference type="NCBI Taxonomy" id="1081102"/>
    <lineage>
        <taxon>Eukaryota</taxon>
        <taxon>Fungi</taxon>
        <taxon>Dikarya</taxon>
        <taxon>Ascomycota</taxon>
        <taxon>Pezizomycotina</taxon>
        <taxon>Sordariomycetes</taxon>
        <taxon>Hypocreomycetidae</taxon>
        <taxon>Hypocreales</taxon>
        <taxon>Cordycipitaceae</taxon>
        <taxon>Niveomyces</taxon>
    </lineage>
</organism>
<dbReference type="GO" id="GO:0022857">
    <property type="term" value="F:transmembrane transporter activity"/>
    <property type="evidence" value="ECO:0007669"/>
    <property type="project" value="InterPro"/>
</dbReference>
<feature type="transmembrane region" description="Helical" evidence="7">
    <location>
        <begin position="93"/>
        <end position="115"/>
    </location>
</feature>
<dbReference type="InterPro" id="IPR036259">
    <property type="entry name" value="MFS_trans_sf"/>
</dbReference>
<dbReference type="PANTHER" id="PTHR43791:SF47">
    <property type="entry name" value="MAJOR FACILITATOR SUPERFAMILY (MFS) PROFILE DOMAIN-CONTAINING PROTEIN-RELATED"/>
    <property type="match status" value="1"/>
</dbReference>
<dbReference type="GO" id="GO:0016020">
    <property type="term" value="C:membrane"/>
    <property type="evidence" value="ECO:0007669"/>
    <property type="project" value="UniProtKB-SubCell"/>
</dbReference>
<comment type="caution">
    <text evidence="9">The sequence shown here is derived from an EMBL/GenBank/DDBJ whole genome shotgun (WGS) entry which is preliminary data.</text>
</comment>
<dbReference type="EMBL" id="AZHD01000023">
    <property type="protein sequence ID" value="OAA54557.1"/>
    <property type="molecule type" value="Genomic_DNA"/>
</dbReference>
<dbReference type="AlphaFoldDB" id="A0A167MN09"/>
<keyword evidence="4 7" id="KW-1133">Transmembrane helix</keyword>
<feature type="domain" description="Major facilitator superfamily (MFS) profile" evidence="8">
    <location>
        <begin position="55"/>
        <end position="473"/>
    </location>
</feature>
<evidence type="ECO:0000256" key="6">
    <source>
        <dbReference type="SAM" id="MobiDB-lite"/>
    </source>
</evidence>
<feature type="compositionally biased region" description="Basic and acidic residues" evidence="6">
    <location>
        <begin position="1"/>
        <end position="22"/>
    </location>
</feature>
<feature type="transmembrane region" description="Helical" evidence="7">
    <location>
        <begin position="55"/>
        <end position="73"/>
    </location>
</feature>
<dbReference type="Proteomes" id="UP000076874">
    <property type="component" value="Unassembled WGS sequence"/>
</dbReference>
<dbReference type="FunFam" id="1.20.1250.20:FF:000511">
    <property type="entry name" value="MFS general substrate transporter"/>
    <property type="match status" value="1"/>
</dbReference>
<keyword evidence="5 7" id="KW-0472">Membrane</keyword>
<comment type="subcellular location">
    <subcellularLocation>
        <location evidence="1">Membrane</location>
        <topology evidence="1">Multi-pass membrane protein</topology>
    </subcellularLocation>
</comment>
<proteinExistence type="predicted"/>
<evidence type="ECO:0000256" key="1">
    <source>
        <dbReference type="ARBA" id="ARBA00004141"/>
    </source>
</evidence>